<accession>A0A2N9J7Z0</accession>
<protein>
    <submittedName>
        <fullName evidence="1">Uncharacterized protein</fullName>
    </submittedName>
</protein>
<dbReference type="EMBL" id="OIVN01006450">
    <property type="protein sequence ID" value="SPD33362.1"/>
    <property type="molecule type" value="Genomic_DNA"/>
</dbReference>
<organism evidence="1">
    <name type="scientific">Fagus sylvatica</name>
    <name type="common">Beechnut</name>
    <dbReference type="NCBI Taxonomy" id="28930"/>
    <lineage>
        <taxon>Eukaryota</taxon>
        <taxon>Viridiplantae</taxon>
        <taxon>Streptophyta</taxon>
        <taxon>Embryophyta</taxon>
        <taxon>Tracheophyta</taxon>
        <taxon>Spermatophyta</taxon>
        <taxon>Magnoliopsida</taxon>
        <taxon>eudicotyledons</taxon>
        <taxon>Gunneridae</taxon>
        <taxon>Pentapetalae</taxon>
        <taxon>rosids</taxon>
        <taxon>fabids</taxon>
        <taxon>Fagales</taxon>
        <taxon>Fagaceae</taxon>
        <taxon>Fagus</taxon>
    </lineage>
</organism>
<reference evidence="1" key="1">
    <citation type="submission" date="2018-02" db="EMBL/GenBank/DDBJ databases">
        <authorList>
            <person name="Cohen D.B."/>
            <person name="Kent A.D."/>
        </authorList>
    </citation>
    <scope>NUCLEOTIDE SEQUENCE</scope>
</reference>
<proteinExistence type="predicted"/>
<name>A0A2N9J7Z0_FAGSY</name>
<gene>
    <name evidence="1" type="ORF">FSB_LOCUS61244</name>
</gene>
<evidence type="ECO:0000313" key="1">
    <source>
        <dbReference type="EMBL" id="SPD33362.1"/>
    </source>
</evidence>
<sequence>MEDNTLCGKRRKGGFVGLNQNGLGRITQTTGSGSESDFRKKSMSLLISQEYHPAVCAVISGAEDVGVSSSQFDDFSVAATSTCKARELKVC</sequence>
<dbReference type="AlphaFoldDB" id="A0A2N9J7Z0"/>